<organism evidence="7 8">
    <name type="scientific">Magnetofaba australis IT-1</name>
    <dbReference type="NCBI Taxonomy" id="1434232"/>
    <lineage>
        <taxon>Bacteria</taxon>
        <taxon>Pseudomonadati</taxon>
        <taxon>Pseudomonadota</taxon>
        <taxon>Magnetococcia</taxon>
        <taxon>Magnetococcales</taxon>
        <taxon>Magnetococcaceae</taxon>
        <taxon>Magnetofaba</taxon>
    </lineage>
</organism>
<dbReference type="InterPro" id="IPR002078">
    <property type="entry name" value="Sigma_54_int"/>
</dbReference>
<protein>
    <submittedName>
        <fullName evidence="7">Putative Fis family transcriptional regulator</fullName>
    </submittedName>
</protein>
<dbReference type="InterPro" id="IPR025943">
    <property type="entry name" value="Sigma_54_int_dom_ATP-bd_2"/>
</dbReference>
<dbReference type="STRING" id="1434232.MAIT1_00736"/>
<evidence type="ECO:0000256" key="1">
    <source>
        <dbReference type="ARBA" id="ARBA00022741"/>
    </source>
</evidence>
<keyword evidence="5" id="KW-0804">Transcription</keyword>
<keyword evidence="1" id="KW-0547">Nucleotide-binding</keyword>
<dbReference type="Pfam" id="PF25601">
    <property type="entry name" value="AAA_lid_14"/>
    <property type="match status" value="1"/>
</dbReference>
<dbReference type="Pfam" id="PF00158">
    <property type="entry name" value="Sigma54_activat"/>
    <property type="match status" value="1"/>
</dbReference>
<keyword evidence="8" id="KW-1185">Reference proteome</keyword>
<dbReference type="CDD" id="cd00009">
    <property type="entry name" value="AAA"/>
    <property type="match status" value="1"/>
</dbReference>
<name>A0A1Y2JZB9_9PROT</name>
<dbReference type="SUPFAM" id="SSF52540">
    <property type="entry name" value="P-loop containing nucleoside triphosphate hydrolases"/>
    <property type="match status" value="1"/>
</dbReference>
<reference evidence="7 8" key="1">
    <citation type="journal article" date="2016" name="BMC Genomics">
        <title>Combined genomic and structural analyses of a cultured magnetotactic bacterium reveals its niche adaptation to a dynamic environment.</title>
        <authorList>
            <person name="Araujo A.C."/>
            <person name="Morillo V."/>
            <person name="Cypriano J."/>
            <person name="Teixeira L.C."/>
            <person name="Leao P."/>
            <person name="Lyra S."/>
            <person name="Almeida L.G."/>
            <person name="Bazylinski D.A."/>
            <person name="Vasconcellos A.T."/>
            <person name="Abreu F."/>
            <person name="Lins U."/>
        </authorList>
    </citation>
    <scope>NUCLEOTIDE SEQUENCE [LARGE SCALE GENOMIC DNA]</scope>
    <source>
        <strain evidence="7 8">IT-1</strain>
    </source>
</reference>
<dbReference type="PROSITE" id="PS50045">
    <property type="entry name" value="SIGMA54_INTERACT_4"/>
    <property type="match status" value="1"/>
</dbReference>
<proteinExistence type="predicted"/>
<comment type="caution">
    <text evidence="7">The sequence shown here is derived from an EMBL/GenBank/DDBJ whole genome shotgun (WGS) entry which is preliminary data.</text>
</comment>
<keyword evidence="4" id="KW-0238">DNA-binding</keyword>
<evidence type="ECO:0000313" key="8">
    <source>
        <dbReference type="Proteomes" id="UP000194003"/>
    </source>
</evidence>
<dbReference type="GO" id="GO:0000160">
    <property type="term" value="P:phosphorelay signal transduction system"/>
    <property type="evidence" value="ECO:0007669"/>
    <property type="project" value="UniProtKB-KW"/>
</dbReference>
<dbReference type="Gene3D" id="3.40.50.300">
    <property type="entry name" value="P-loop containing nucleotide triphosphate hydrolases"/>
    <property type="match status" value="1"/>
</dbReference>
<dbReference type="EMBL" id="LVJN01000021">
    <property type="protein sequence ID" value="OSM00260.1"/>
    <property type="molecule type" value="Genomic_DNA"/>
</dbReference>
<gene>
    <name evidence="7" type="ORF">MAIT1_00736</name>
</gene>
<dbReference type="PROSITE" id="PS00688">
    <property type="entry name" value="SIGMA54_INTERACT_3"/>
    <property type="match status" value="1"/>
</dbReference>
<dbReference type="InterPro" id="IPR003593">
    <property type="entry name" value="AAA+_ATPase"/>
</dbReference>
<accession>A0A1Y2JZB9</accession>
<dbReference type="GO" id="GO:0043565">
    <property type="term" value="F:sequence-specific DNA binding"/>
    <property type="evidence" value="ECO:0007669"/>
    <property type="project" value="InterPro"/>
</dbReference>
<evidence type="ECO:0000256" key="3">
    <source>
        <dbReference type="ARBA" id="ARBA00023015"/>
    </source>
</evidence>
<dbReference type="InterPro" id="IPR009057">
    <property type="entry name" value="Homeodomain-like_sf"/>
</dbReference>
<dbReference type="PROSITE" id="PS00676">
    <property type="entry name" value="SIGMA54_INTERACT_2"/>
    <property type="match status" value="1"/>
</dbReference>
<dbReference type="Gene3D" id="1.10.8.60">
    <property type="match status" value="1"/>
</dbReference>
<dbReference type="GO" id="GO:0005524">
    <property type="term" value="F:ATP binding"/>
    <property type="evidence" value="ECO:0007669"/>
    <property type="project" value="UniProtKB-KW"/>
</dbReference>
<evidence type="ECO:0000256" key="5">
    <source>
        <dbReference type="ARBA" id="ARBA00023163"/>
    </source>
</evidence>
<dbReference type="PRINTS" id="PR01590">
    <property type="entry name" value="HTHFIS"/>
</dbReference>
<dbReference type="SUPFAM" id="SSF46689">
    <property type="entry name" value="Homeodomain-like"/>
    <property type="match status" value="1"/>
</dbReference>
<dbReference type="AlphaFoldDB" id="A0A1Y2JZB9"/>
<evidence type="ECO:0000259" key="6">
    <source>
        <dbReference type="PROSITE" id="PS50045"/>
    </source>
</evidence>
<evidence type="ECO:0000256" key="4">
    <source>
        <dbReference type="ARBA" id="ARBA00023125"/>
    </source>
</evidence>
<dbReference type="PANTHER" id="PTHR32071">
    <property type="entry name" value="TRANSCRIPTIONAL REGULATORY PROTEIN"/>
    <property type="match status" value="1"/>
</dbReference>
<evidence type="ECO:0000313" key="7">
    <source>
        <dbReference type="EMBL" id="OSM00260.1"/>
    </source>
</evidence>
<dbReference type="GO" id="GO:0006355">
    <property type="term" value="P:regulation of DNA-templated transcription"/>
    <property type="evidence" value="ECO:0007669"/>
    <property type="project" value="InterPro"/>
</dbReference>
<evidence type="ECO:0000256" key="2">
    <source>
        <dbReference type="ARBA" id="ARBA00022840"/>
    </source>
</evidence>
<dbReference type="Pfam" id="PF02954">
    <property type="entry name" value="HTH_8"/>
    <property type="match status" value="1"/>
</dbReference>
<dbReference type="InterPro" id="IPR027417">
    <property type="entry name" value="P-loop_NTPase"/>
</dbReference>
<sequence length="289" mass="30984">MAATEAPILIQGGTGSGKSLLAEAMHQASARAGGPFVVINCAALSPERAEALLLGDANAPGMLAQADGGSVLLDEVGELPAGLQGALLQFLESGVITPSGCAAQRVDARVLATTRVDLRAEALAGRFREDLFFRLSVAPLALPALIERNGDVQALMQQFLNEIAAKHGIESPRFDGEAARLLGRYRWPGNVRELRNFCERMAILYAGSDVTAEMLPVEFHEAAAPGLMGAAHSLAQYVMPDEGVDFTELERSVLRQALDKARGNRSRAARLLSMSRDTLLYRMRKFALE</sequence>
<dbReference type="SMART" id="SM00382">
    <property type="entry name" value="AAA"/>
    <property type="match status" value="1"/>
</dbReference>
<dbReference type="Gene3D" id="1.10.10.60">
    <property type="entry name" value="Homeodomain-like"/>
    <property type="match status" value="1"/>
</dbReference>
<dbReference type="InterPro" id="IPR058031">
    <property type="entry name" value="AAA_lid_NorR"/>
</dbReference>
<dbReference type="InterPro" id="IPR025944">
    <property type="entry name" value="Sigma_54_int_dom_CS"/>
</dbReference>
<keyword evidence="2" id="KW-0067">ATP-binding</keyword>
<dbReference type="InterPro" id="IPR002197">
    <property type="entry name" value="HTH_Fis"/>
</dbReference>
<dbReference type="Proteomes" id="UP000194003">
    <property type="component" value="Unassembled WGS sequence"/>
</dbReference>
<feature type="domain" description="Sigma-54 factor interaction" evidence="6">
    <location>
        <begin position="1"/>
        <end position="203"/>
    </location>
</feature>
<keyword evidence="3" id="KW-0805">Transcription regulation</keyword>